<name>A0AAD7D0D1_MYCRO</name>
<dbReference type="Pfam" id="PF24016">
    <property type="entry name" value="DUF7330"/>
    <property type="match status" value="1"/>
</dbReference>
<proteinExistence type="predicted"/>
<gene>
    <name evidence="2" type="ORF">B0H17DRAFT_1141245</name>
</gene>
<protein>
    <recommendedName>
        <fullName evidence="1">DUF7330 domain-containing protein</fullName>
    </recommendedName>
</protein>
<comment type="caution">
    <text evidence="2">The sequence shown here is derived from an EMBL/GenBank/DDBJ whole genome shotgun (WGS) entry which is preliminary data.</text>
</comment>
<dbReference type="AlphaFoldDB" id="A0AAD7D0D1"/>
<feature type="domain" description="DUF7330" evidence="1">
    <location>
        <begin position="301"/>
        <end position="424"/>
    </location>
</feature>
<keyword evidence="3" id="KW-1185">Reference proteome</keyword>
<evidence type="ECO:0000313" key="2">
    <source>
        <dbReference type="EMBL" id="KAJ7672082.1"/>
    </source>
</evidence>
<sequence length="488" mass="51652">MIIGDTDAPAGPPKASTPLLCGSAAPPDYAPRGTGPTPTGAVQVLYQPVYPQQRAAFPVAFGIWILASALLWSIIDVSRSNSDRDGGDSKYPVPPDVGLDNCLRGLWPASNKRSPIAGLPYSAELALGVPLPSETSLLLLSKGALSVGSLKIATSSEFTDVVGVNVVVHYATTAVRDTVKVCFLMLKSGDVNGVGIFTPQQWSDRKNTDRLYFEVQVTLPRGRSINSLTTDVDNFSQDLDYLKGIVDFKNVLLQGSNGRIHVKTLGATNTTLQTTNGEVSIDYLEAVTAAVRSSNNGISGTYHVRKSLDLTTTNGIIKAAVGINGSDSSNSLIMHTSNRHALTASRPIDAIVRLSLDTTSGTGGRFFVKAETTNGRLATRIASAPLDSSLVVHAQTSNAPGSVALPSTYEGSLLLATSNAGITLQRVNSGEQDPACKARSDCNSRTRTVETREATNYKREAVVYWEKKNSDRGAVTLQSTNGVVAISV</sequence>
<evidence type="ECO:0000259" key="1">
    <source>
        <dbReference type="Pfam" id="PF24016"/>
    </source>
</evidence>
<accession>A0AAD7D0D1</accession>
<dbReference type="Proteomes" id="UP001221757">
    <property type="component" value="Unassembled WGS sequence"/>
</dbReference>
<dbReference type="InterPro" id="IPR055754">
    <property type="entry name" value="DUF7330"/>
</dbReference>
<reference evidence="2" key="1">
    <citation type="submission" date="2023-03" db="EMBL/GenBank/DDBJ databases">
        <title>Massive genome expansion in bonnet fungi (Mycena s.s.) driven by repeated elements and novel gene families across ecological guilds.</title>
        <authorList>
            <consortium name="Lawrence Berkeley National Laboratory"/>
            <person name="Harder C.B."/>
            <person name="Miyauchi S."/>
            <person name="Viragh M."/>
            <person name="Kuo A."/>
            <person name="Thoen E."/>
            <person name="Andreopoulos B."/>
            <person name="Lu D."/>
            <person name="Skrede I."/>
            <person name="Drula E."/>
            <person name="Henrissat B."/>
            <person name="Morin E."/>
            <person name="Kohler A."/>
            <person name="Barry K."/>
            <person name="LaButti K."/>
            <person name="Morin E."/>
            <person name="Salamov A."/>
            <person name="Lipzen A."/>
            <person name="Mereny Z."/>
            <person name="Hegedus B."/>
            <person name="Baldrian P."/>
            <person name="Stursova M."/>
            <person name="Weitz H."/>
            <person name="Taylor A."/>
            <person name="Grigoriev I.V."/>
            <person name="Nagy L.G."/>
            <person name="Martin F."/>
            <person name="Kauserud H."/>
        </authorList>
    </citation>
    <scope>NUCLEOTIDE SEQUENCE</scope>
    <source>
        <strain evidence="2">CBHHK067</strain>
    </source>
</reference>
<evidence type="ECO:0000313" key="3">
    <source>
        <dbReference type="Proteomes" id="UP001221757"/>
    </source>
</evidence>
<dbReference type="EMBL" id="JARKIE010000168">
    <property type="protein sequence ID" value="KAJ7672082.1"/>
    <property type="molecule type" value="Genomic_DNA"/>
</dbReference>
<organism evidence="2 3">
    <name type="scientific">Mycena rosella</name>
    <name type="common">Pink bonnet</name>
    <name type="synonym">Agaricus rosellus</name>
    <dbReference type="NCBI Taxonomy" id="1033263"/>
    <lineage>
        <taxon>Eukaryota</taxon>
        <taxon>Fungi</taxon>
        <taxon>Dikarya</taxon>
        <taxon>Basidiomycota</taxon>
        <taxon>Agaricomycotina</taxon>
        <taxon>Agaricomycetes</taxon>
        <taxon>Agaricomycetidae</taxon>
        <taxon>Agaricales</taxon>
        <taxon>Marasmiineae</taxon>
        <taxon>Mycenaceae</taxon>
        <taxon>Mycena</taxon>
    </lineage>
</organism>